<protein>
    <submittedName>
        <fullName evidence="1">Uncharacterized protein</fullName>
    </submittedName>
</protein>
<gene>
    <name evidence="1" type="ORF">NM688_g8624</name>
</gene>
<evidence type="ECO:0000313" key="1">
    <source>
        <dbReference type="EMBL" id="KAJ3524085.1"/>
    </source>
</evidence>
<accession>A0ACC1RPJ6</accession>
<organism evidence="1 2">
    <name type="scientific">Phlebia brevispora</name>
    <dbReference type="NCBI Taxonomy" id="194682"/>
    <lineage>
        <taxon>Eukaryota</taxon>
        <taxon>Fungi</taxon>
        <taxon>Dikarya</taxon>
        <taxon>Basidiomycota</taxon>
        <taxon>Agaricomycotina</taxon>
        <taxon>Agaricomycetes</taxon>
        <taxon>Polyporales</taxon>
        <taxon>Meruliaceae</taxon>
        <taxon>Phlebia</taxon>
    </lineage>
</organism>
<proteinExistence type="predicted"/>
<sequence length="144" mass="16446">MCISYEFQRYIPQATANANLIFHRKKAEEWLTHQASVAKRTMYGLQSITGQPNVGLSRRPFFIFWFMSQISRALMLWSCDNTLTVALDVSKALLAPIEYMMSMWPCPEQRKRYSDLRERLAHACYVAGLPAPSPMNVSAPLPTA</sequence>
<dbReference type="EMBL" id="JANHOG010002374">
    <property type="protein sequence ID" value="KAJ3524085.1"/>
    <property type="molecule type" value="Genomic_DNA"/>
</dbReference>
<evidence type="ECO:0000313" key="2">
    <source>
        <dbReference type="Proteomes" id="UP001148662"/>
    </source>
</evidence>
<comment type="caution">
    <text evidence="1">The sequence shown here is derived from an EMBL/GenBank/DDBJ whole genome shotgun (WGS) entry which is preliminary data.</text>
</comment>
<name>A0ACC1RPJ6_9APHY</name>
<dbReference type="Proteomes" id="UP001148662">
    <property type="component" value="Unassembled WGS sequence"/>
</dbReference>
<keyword evidence="2" id="KW-1185">Reference proteome</keyword>
<reference evidence="1" key="1">
    <citation type="submission" date="2022-07" db="EMBL/GenBank/DDBJ databases">
        <title>Genome Sequence of Phlebia brevispora.</title>
        <authorList>
            <person name="Buettner E."/>
        </authorList>
    </citation>
    <scope>NUCLEOTIDE SEQUENCE</scope>
    <source>
        <strain evidence="1">MPL23</strain>
    </source>
</reference>